<keyword evidence="8" id="KW-1185">Reference proteome</keyword>
<evidence type="ECO:0000313" key="7">
    <source>
        <dbReference type="EMBL" id="MCQ1949846.1"/>
    </source>
</evidence>
<dbReference type="PANTHER" id="PTHR23513">
    <property type="entry name" value="INTEGRAL MEMBRANE EFFLUX PROTEIN-RELATED"/>
    <property type="match status" value="1"/>
</dbReference>
<keyword evidence="5 6" id="KW-0472">Membrane</keyword>
<evidence type="ECO:0000256" key="2">
    <source>
        <dbReference type="ARBA" id="ARBA00022475"/>
    </source>
</evidence>
<dbReference type="InterPro" id="IPR036259">
    <property type="entry name" value="MFS_trans_sf"/>
</dbReference>
<comment type="subcellular location">
    <subcellularLocation>
        <location evidence="1">Cell membrane</location>
        <topology evidence="1">Multi-pass membrane protein</topology>
    </subcellularLocation>
</comment>
<evidence type="ECO:0000313" key="8">
    <source>
        <dbReference type="Proteomes" id="UP001206924"/>
    </source>
</evidence>
<reference evidence="7 8" key="1">
    <citation type="submission" date="2022-07" db="EMBL/GenBank/DDBJ databases">
        <title>Novel species in genus Arthrobacter.</title>
        <authorList>
            <person name="Liu Y."/>
        </authorList>
    </citation>
    <scope>NUCLEOTIDE SEQUENCE [LARGE SCALE GENOMIC DNA]</scope>
    <source>
        <strain evidence="8">zg-Y859</strain>
    </source>
</reference>
<keyword evidence="2" id="KW-1003">Cell membrane</keyword>
<protein>
    <submittedName>
        <fullName evidence="7">MFS transporter</fullName>
    </submittedName>
</protein>
<evidence type="ECO:0000256" key="3">
    <source>
        <dbReference type="ARBA" id="ARBA00022692"/>
    </source>
</evidence>
<dbReference type="RefSeq" id="WP_255865361.1">
    <property type="nucleotide sequence ID" value="NZ_CP104263.1"/>
</dbReference>
<keyword evidence="3 6" id="KW-0812">Transmembrane</keyword>
<dbReference type="SUPFAM" id="SSF103473">
    <property type="entry name" value="MFS general substrate transporter"/>
    <property type="match status" value="1"/>
</dbReference>
<gene>
    <name evidence="7" type="ORF">NNX28_07870</name>
</gene>
<feature type="transmembrane region" description="Helical" evidence="6">
    <location>
        <begin position="85"/>
        <end position="110"/>
    </location>
</feature>
<proteinExistence type="predicted"/>
<dbReference type="EMBL" id="JANFLP010000008">
    <property type="protein sequence ID" value="MCQ1949846.1"/>
    <property type="molecule type" value="Genomic_DNA"/>
</dbReference>
<accession>A0ABT1NQI2</accession>
<comment type="caution">
    <text evidence="7">The sequence shown here is derived from an EMBL/GenBank/DDBJ whole genome shotgun (WGS) entry which is preliminary data.</text>
</comment>
<evidence type="ECO:0000256" key="1">
    <source>
        <dbReference type="ARBA" id="ARBA00004651"/>
    </source>
</evidence>
<feature type="transmembrane region" description="Helical" evidence="6">
    <location>
        <begin position="264"/>
        <end position="286"/>
    </location>
</feature>
<dbReference type="Gene3D" id="1.20.1250.20">
    <property type="entry name" value="MFS general substrate transporter like domains"/>
    <property type="match status" value="1"/>
</dbReference>
<feature type="transmembrane region" description="Helical" evidence="6">
    <location>
        <begin position="298"/>
        <end position="317"/>
    </location>
</feature>
<organism evidence="7 8">
    <name type="scientific">Arthrobacter jinronghuae</name>
    <dbReference type="NCBI Taxonomy" id="2964609"/>
    <lineage>
        <taxon>Bacteria</taxon>
        <taxon>Bacillati</taxon>
        <taxon>Actinomycetota</taxon>
        <taxon>Actinomycetes</taxon>
        <taxon>Micrococcales</taxon>
        <taxon>Micrococcaceae</taxon>
        <taxon>Arthrobacter</taxon>
    </lineage>
</organism>
<dbReference type="PANTHER" id="PTHR23513:SF6">
    <property type="entry name" value="MAJOR FACILITATOR SUPERFAMILY ASSOCIATED DOMAIN-CONTAINING PROTEIN"/>
    <property type="match status" value="1"/>
</dbReference>
<dbReference type="Pfam" id="PF07690">
    <property type="entry name" value="MFS_1"/>
    <property type="match status" value="1"/>
</dbReference>
<feature type="transmembrane region" description="Helical" evidence="6">
    <location>
        <begin position="116"/>
        <end position="141"/>
    </location>
</feature>
<name>A0ABT1NQI2_9MICC</name>
<evidence type="ECO:0000256" key="6">
    <source>
        <dbReference type="SAM" id="Phobius"/>
    </source>
</evidence>
<sequence length="414" mass="41372">MATAQLPEPATVRIRGGRSFRFLASTAAAEGFADALTRTVLPILAVAVLGLGPGFVGILNATGIAAFLLLGVSAGVIVDRIGKPLLAMGAASLLRCGVLLFLAGGVWQGWLSGTGLFAAAVLIGISDLLFTTAHSTVVPVVSGPQGMKRAYSRLAMVNQTTTAGGAAAAGTVLGLLGMPVLLLTGAAAYASSWLLQHGIRLPAAAPVPGRPARGRARRGFATLRCTPALRALTLSACLTNAGAMVGNTVLPVYLLRDLAVAPSAFAALGVLSAFGAVSGAAAAPYLSGRMGLRALRAGAALVSVPAVLLAVFCSVLPGPDLVWLAGSTLVWGFLVALSGVAGAEVLPRTVPQNELATVGAAQRTLTLGVMPVAALLAGMAAAAAGTGPVLWLWALLAGLAALPVAFAKSLAQFR</sequence>
<feature type="transmembrane region" description="Helical" evidence="6">
    <location>
        <begin position="162"/>
        <end position="190"/>
    </location>
</feature>
<dbReference type="Proteomes" id="UP001206924">
    <property type="component" value="Unassembled WGS sequence"/>
</dbReference>
<feature type="transmembrane region" description="Helical" evidence="6">
    <location>
        <begin position="323"/>
        <end position="343"/>
    </location>
</feature>
<dbReference type="InterPro" id="IPR011701">
    <property type="entry name" value="MFS"/>
</dbReference>
<keyword evidence="4 6" id="KW-1133">Transmembrane helix</keyword>
<feature type="transmembrane region" description="Helical" evidence="6">
    <location>
        <begin position="390"/>
        <end position="411"/>
    </location>
</feature>
<feature type="transmembrane region" description="Helical" evidence="6">
    <location>
        <begin position="364"/>
        <end position="384"/>
    </location>
</feature>
<evidence type="ECO:0000256" key="4">
    <source>
        <dbReference type="ARBA" id="ARBA00022989"/>
    </source>
</evidence>
<evidence type="ECO:0000256" key="5">
    <source>
        <dbReference type="ARBA" id="ARBA00023136"/>
    </source>
</evidence>
<feature type="transmembrane region" description="Helical" evidence="6">
    <location>
        <begin position="55"/>
        <end position="78"/>
    </location>
</feature>